<comment type="caution">
    <text evidence="1">The sequence shown here is derived from an EMBL/GenBank/DDBJ whole genome shotgun (WGS) entry which is preliminary data.</text>
</comment>
<proteinExistence type="predicted"/>
<keyword evidence="2" id="KW-1185">Reference proteome</keyword>
<evidence type="ECO:0000313" key="2">
    <source>
        <dbReference type="Proteomes" id="UP000324222"/>
    </source>
</evidence>
<accession>A0A5B7IK35</accession>
<sequence length="96" mass="10210">MEAVMRWSTVPLWPGSSCVEPTVVGRLTSSMEHCVGEGCRLRIVARQMGSLLMLGSCDSSAHSRLDTAVVMQCVCPAATQHVGGQRGPPVNVSLLE</sequence>
<name>A0A5B7IK35_PORTR</name>
<dbReference type="Proteomes" id="UP000324222">
    <property type="component" value="Unassembled WGS sequence"/>
</dbReference>
<organism evidence="1 2">
    <name type="scientific">Portunus trituberculatus</name>
    <name type="common">Swimming crab</name>
    <name type="synonym">Neptunus trituberculatus</name>
    <dbReference type="NCBI Taxonomy" id="210409"/>
    <lineage>
        <taxon>Eukaryota</taxon>
        <taxon>Metazoa</taxon>
        <taxon>Ecdysozoa</taxon>
        <taxon>Arthropoda</taxon>
        <taxon>Crustacea</taxon>
        <taxon>Multicrustacea</taxon>
        <taxon>Malacostraca</taxon>
        <taxon>Eumalacostraca</taxon>
        <taxon>Eucarida</taxon>
        <taxon>Decapoda</taxon>
        <taxon>Pleocyemata</taxon>
        <taxon>Brachyura</taxon>
        <taxon>Eubrachyura</taxon>
        <taxon>Portunoidea</taxon>
        <taxon>Portunidae</taxon>
        <taxon>Portuninae</taxon>
        <taxon>Portunus</taxon>
    </lineage>
</organism>
<protein>
    <submittedName>
        <fullName evidence="1">Uncharacterized protein</fullName>
    </submittedName>
</protein>
<gene>
    <name evidence="1" type="ORF">E2C01_076578</name>
</gene>
<reference evidence="1 2" key="1">
    <citation type="submission" date="2019-05" db="EMBL/GenBank/DDBJ databases">
        <title>Another draft genome of Portunus trituberculatus and its Hox gene families provides insights of decapod evolution.</title>
        <authorList>
            <person name="Jeong J.-H."/>
            <person name="Song I."/>
            <person name="Kim S."/>
            <person name="Choi T."/>
            <person name="Kim D."/>
            <person name="Ryu S."/>
            <person name="Kim W."/>
        </authorList>
    </citation>
    <scope>NUCLEOTIDE SEQUENCE [LARGE SCALE GENOMIC DNA]</scope>
    <source>
        <tissue evidence="1">Muscle</tissue>
    </source>
</reference>
<evidence type="ECO:0000313" key="1">
    <source>
        <dbReference type="EMBL" id="MPC81937.1"/>
    </source>
</evidence>
<dbReference type="AlphaFoldDB" id="A0A5B7IK35"/>
<dbReference type="EMBL" id="VSRR010058454">
    <property type="protein sequence ID" value="MPC81937.1"/>
    <property type="molecule type" value="Genomic_DNA"/>
</dbReference>